<gene>
    <name evidence="2" type="ordered locus">Rta_16310</name>
</gene>
<accession>F5Y5M7</accession>
<dbReference type="InterPro" id="IPR029058">
    <property type="entry name" value="AB_hydrolase_fold"/>
</dbReference>
<protein>
    <recommendedName>
        <fullName evidence="1">AB hydrolase-1 domain-containing protein</fullName>
    </recommendedName>
</protein>
<sequence length="242" mass="25665">MHSGSGSPTYVLMNGAGVTLEGWRPLYPGIERLGTVFAWNRQGLGRSARPRSRQTGALVVASLRELLAYAGLAPPYVLVGHSLGGLHANLFARLHPAEVAGVALIEATHPDDCGRLREHEGRLAGVLARLLAVPAAWLRPNLHAELACALDTARQVEAAGPFPPVPLVVVSGGQTPPRWLMSPEALELKQARQRALAALSPLGEQVIAQASGHFPQRTQPELVLDVLRRLADSVTSARGAAV</sequence>
<dbReference type="HOGENOM" id="CLU_020336_9_3_4"/>
<dbReference type="PANTHER" id="PTHR43689:SF8">
    <property type="entry name" value="ALPHA_BETA-HYDROLASES SUPERFAMILY PROTEIN"/>
    <property type="match status" value="1"/>
</dbReference>
<dbReference type="eggNOG" id="COG0596">
    <property type="taxonomic scope" value="Bacteria"/>
</dbReference>
<dbReference type="Gene3D" id="3.40.50.1820">
    <property type="entry name" value="alpha/beta hydrolase"/>
    <property type="match status" value="1"/>
</dbReference>
<dbReference type="PANTHER" id="PTHR43689">
    <property type="entry name" value="HYDROLASE"/>
    <property type="match status" value="1"/>
</dbReference>
<dbReference type="AlphaFoldDB" id="F5Y5M7"/>
<evidence type="ECO:0000313" key="3">
    <source>
        <dbReference type="Proteomes" id="UP000008385"/>
    </source>
</evidence>
<dbReference type="Proteomes" id="UP000008385">
    <property type="component" value="Chromosome"/>
</dbReference>
<dbReference type="InterPro" id="IPR000073">
    <property type="entry name" value="AB_hydrolase_1"/>
</dbReference>
<dbReference type="STRING" id="365046.Rta_16310"/>
<proteinExistence type="predicted"/>
<dbReference type="Pfam" id="PF00561">
    <property type="entry name" value="Abhydrolase_1"/>
    <property type="match status" value="1"/>
</dbReference>
<evidence type="ECO:0000259" key="1">
    <source>
        <dbReference type="Pfam" id="PF00561"/>
    </source>
</evidence>
<reference evidence="3" key="1">
    <citation type="submission" date="2006-01" db="EMBL/GenBank/DDBJ databases">
        <title>Genome of the cyst-dividing bacterium Ramlibacter tataouinensis.</title>
        <authorList>
            <person name="Barakat M."/>
            <person name="Ortet P."/>
            <person name="De Luca G."/>
            <person name="Jourlin-Castelli C."/>
            <person name="Ansaldi M."/>
            <person name="Py B."/>
            <person name="Fichant G."/>
            <person name="Coutinho P."/>
            <person name="Voulhoux R."/>
            <person name="Bastien O."/>
            <person name="Roy S."/>
            <person name="Marechal E."/>
            <person name="Henrissat B."/>
            <person name="Quentin Y."/>
            <person name="Noirot P."/>
            <person name="Filloux A."/>
            <person name="Mejean V."/>
            <person name="DuBow M."/>
            <person name="Barras F."/>
            <person name="Heulin T."/>
        </authorList>
    </citation>
    <scope>NUCLEOTIDE SEQUENCE [LARGE SCALE GENOMIC DNA]</scope>
    <source>
        <strain evidence="3">ATCC BAA-407 / DSM 14655 / LMG 21543 / TTB310</strain>
    </source>
</reference>
<organism evidence="2 3">
    <name type="scientific">Ramlibacter tataouinensis (strain ATCC BAA-407 / DSM 14655 / LMG 21543 / TTB310)</name>
    <dbReference type="NCBI Taxonomy" id="365046"/>
    <lineage>
        <taxon>Bacteria</taxon>
        <taxon>Pseudomonadati</taxon>
        <taxon>Pseudomonadota</taxon>
        <taxon>Betaproteobacteria</taxon>
        <taxon>Burkholderiales</taxon>
        <taxon>Comamonadaceae</taxon>
        <taxon>Ramlibacter</taxon>
    </lineage>
</organism>
<keyword evidence="3" id="KW-1185">Reference proteome</keyword>
<dbReference type="SUPFAM" id="SSF53474">
    <property type="entry name" value="alpha/beta-Hydrolases"/>
    <property type="match status" value="1"/>
</dbReference>
<dbReference type="EMBL" id="CP000245">
    <property type="protein sequence ID" value="AEG92723.1"/>
    <property type="molecule type" value="Genomic_DNA"/>
</dbReference>
<dbReference type="PATRIC" id="fig|365046.3.peg.1663"/>
<reference evidence="2 3" key="2">
    <citation type="journal article" date="2011" name="PLoS ONE">
        <title>The Cyst-Dividing Bacterium Ramlibacter tataouinensis TTB310 Genome Reveals a Well-Stocked Toolbox for Adaptation to a Desert Environment.</title>
        <authorList>
            <person name="De Luca G."/>
            <person name="Barakat M."/>
            <person name="Ortet P."/>
            <person name="Fochesato S."/>
            <person name="Jourlin-Castelli C."/>
            <person name="Ansaldi M."/>
            <person name="Py B."/>
            <person name="Fichant G."/>
            <person name="Coutinho P.M."/>
            <person name="Voulhoux R."/>
            <person name="Bastien O."/>
            <person name="Marechal E."/>
            <person name="Henrissat B."/>
            <person name="Quentin Y."/>
            <person name="Noirot P."/>
            <person name="Filloux A."/>
            <person name="Mejean V."/>
            <person name="Dubow M.S."/>
            <person name="Barras F."/>
            <person name="Barbe V."/>
            <person name="Weissenbach J."/>
            <person name="Mihalcescu I."/>
            <person name="Vermeglio A."/>
            <person name="Achouak W."/>
            <person name="Heulin T."/>
        </authorList>
    </citation>
    <scope>NUCLEOTIDE SEQUENCE [LARGE SCALE GENOMIC DNA]</scope>
    <source>
        <strain evidence="3">ATCC BAA-407 / DSM 14655 / LMG 21543 / TTB310</strain>
    </source>
</reference>
<evidence type="ECO:0000313" key="2">
    <source>
        <dbReference type="EMBL" id="AEG92723.1"/>
    </source>
</evidence>
<name>F5Y5M7_RAMTT</name>
<dbReference type="KEGG" id="rta:Rta_16310"/>
<feature type="domain" description="AB hydrolase-1" evidence="1">
    <location>
        <begin position="12"/>
        <end position="118"/>
    </location>
</feature>